<gene>
    <name evidence="1" type="ORF">CU098_009999</name>
</gene>
<dbReference type="Proteomes" id="UP000253551">
    <property type="component" value="Unassembled WGS sequence"/>
</dbReference>
<reference evidence="1 2" key="1">
    <citation type="journal article" date="2018" name="G3 (Bethesda)">
        <title>Phylogenetic and Phylogenomic Definition of Rhizopus Species.</title>
        <authorList>
            <person name="Gryganskyi A.P."/>
            <person name="Golan J."/>
            <person name="Dolatabadi S."/>
            <person name="Mondo S."/>
            <person name="Robb S."/>
            <person name="Idnurm A."/>
            <person name="Muszewska A."/>
            <person name="Steczkiewicz K."/>
            <person name="Masonjones S."/>
            <person name="Liao H.L."/>
            <person name="Gajdeczka M.T."/>
            <person name="Anike F."/>
            <person name="Vuek A."/>
            <person name="Anishchenko I.M."/>
            <person name="Voigt K."/>
            <person name="de Hoog G.S."/>
            <person name="Smith M.E."/>
            <person name="Heitman J."/>
            <person name="Vilgalys R."/>
            <person name="Stajich J.E."/>
        </authorList>
    </citation>
    <scope>NUCLEOTIDE SEQUENCE [LARGE SCALE GENOMIC DNA]</scope>
    <source>
        <strain evidence="1 2">LSU 92-RS-03</strain>
    </source>
</reference>
<dbReference type="EMBL" id="PJQM01002272">
    <property type="protein sequence ID" value="RCH96719.1"/>
    <property type="molecule type" value="Genomic_DNA"/>
</dbReference>
<evidence type="ECO:0000313" key="1">
    <source>
        <dbReference type="EMBL" id="RCH96719.1"/>
    </source>
</evidence>
<dbReference type="STRING" id="4846.A0A367K3J7"/>
<name>A0A367K3J7_RHIST</name>
<accession>A0A367K3J7</accession>
<dbReference type="AlphaFoldDB" id="A0A367K3J7"/>
<evidence type="ECO:0000313" key="2">
    <source>
        <dbReference type="Proteomes" id="UP000253551"/>
    </source>
</evidence>
<organism evidence="1 2">
    <name type="scientific">Rhizopus stolonifer</name>
    <name type="common">Rhizopus nigricans</name>
    <dbReference type="NCBI Taxonomy" id="4846"/>
    <lineage>
        <taxon>Eukaryota</taxon>
        <taxon>Fungi</taxon>
        <taxon>Fungi incertae sedis</taxon>
        <taxon>Mucoromycota</taxon>
        <taxon>Mucoromycotina</taxon>
        <taxon>Mucoromycetes</taxon>
        <taxon>Mucorales</taxon>
        <taxon>Mucorineae</taxon>
        <taxon>Rhizopodaceae</taxon>
        <taxon>Rhizopus</taxon>
    </lineage>
</organism>
<proteinExistence type="predicted"/>
<protein>
    <submittedName>
        <fullName evidence="1">Uncharacterized protein</fullName>
    </submittedName>
</protein>
<sequence>MSKEKNKILFGNIIDLDGFYVDFVFYERVISEEEDTISISNHDLESQNFTLKDIKKVYRPRFINFGRKAVLTAIIGLDSNQHQVRCCSTKGYDHFTGSTVYSSKLQKKKDEEGTIVIESGIPTLSP</sequence>
<dbReference type="OrthoDB" id="2237019at2759"/>
<keyword evidence="2" id="KW-1185">Reference proteome</keyword>
<comment type="caution">
    <text evidence="1">The sequence shown here is derived from an EMBL/GenBank/DDBJ whole genome shotgun (WGS) entry which is preliminary data.</text>
</comment>